<dbReference type="AlphaFoldDB" id="A0AAD7F0X3"/>
<dbReference type="Proteomes" id="UP001218218">
    <property type="component" value="Unassembled WGS sequence"/>
</dbReference>
<evidence type="ECO:0000313" key="1">
    <source>
        <dbReference type="EMBL" id="KAJ7358601.1"/>
    </source>
</evidence>
<dbReference type="EMBL" id="JARIHO010000007">
    <property type="protein sequence ID" value="KAJ7358601.1"/>
    <property type="molecule type" value="Genomic_DNA"/>
</dbReference>
<dbReference type="InterPro" id="IPR032675">
    <property type="entry name" value="LRR_dom_sf"/>
</dbReference>
<comment type="caution">
    <text evidence="1">The sequence shown here is derived from an EMBL/GenBank/DDBJ whole genome shotgun (WGS) entry which is preliminary data.</text>
</comment>
<feature type="non-terminal residue" evidence="1">
    <location>
        <position position="194"/>
    </location>
</feature>
<dbReference type="Gene3D" id="3.80.10.10">
    <property type="entry name" value="Ribonuclease Inhibitor"/>
    <property type="match status" value="1"/>
</dbReference>
<name>A0AAD7F0X3_9AGAR</name>
<gene>
    <name evidence="1" type="ORF">DFH08DRAFT_638997</name>
</gene>
<accession>A0AAD7F0X3</accession>
<organism evidence="1 2">
    <name type="scientific">Mycena albidolilacea</name>
    <dbReference type="NCBI Taxonomy" id="1033008"/>
    <lineage>
        <taxon>Eukaryota</taxon>
        <taxon>Fungi</taxon>
        <taxon>Dikarya</taxon>
        <taxon>Basidiomycota</taxon>
        <taxon>Agaricomycotina</taxon>
        <taxon>Agaricomycetes</taxon>
        <taxon>Agaricomycetidae</taxon>
        <taxon>Agaricales</taxon>
        <taxon>Marasmiineae</taxon>
        <taxon>Mycenaceae</taxon>
        <taxon>Mycena</taxon>
    </lineage>
</organism>
<dbReference type="SUPFAM" id="SSF52047">
    <property type="entry name" value="RNI-like"/>
    <property type="match status" value="1"/>
</dbReference>
<sequence>MNSLPPELDSLIIELACESSFGVYTTRAISRTSTYFHDIAAPFRFHTLAVSTQKQAAHLIPLLKTIPAHKRHIRRLFLGPDLGLAPASLLRLLHLAAPTLRDLALVLTHSTSTALLGAVFRARLPHLKALVVRGFYPLPPPGAFPALTHLHLAGNRAPAGVPAALARACPGLTHLRVSGLSCAPAFARELRDAV</sequence>
<reference evidence="1" key="1">
    <citation type="submission" date="2023-03" db="EMBL/GenBank/DDBJ databases">
        <title>Massive genome expansion in bonnet fungi (Mycena s.s.) driven by repeated elements and novel gene families across ecological guilds.</title>
        <authorList>
            <consortium name="Lawrence Berkeley National Laboratory"/>
            <person name="Harder C.B."/>
            <person name="Miyauchi S."/>
            <person name="Viragh M."/>
            <person name="Kuo A."/>
            <person name="Thoen E."/>
            <person name="Andreopoulos B."/>
            <person name="Lu D."/>
            <person name="Skrede I."/>
            <person name="Drula E."/>
            <person name="Henrissat B."/>
            <person name="Morin E."/>
            <person name="Kohler A."/>
            <person name="Barry K."/>
            <person name="LaButti K."/>
            <person name="Morin E."/>
            <person name="Salamov A."/>
            <person name="Lipzen A."/>
            <person name="Mereny Z."/>
            <person name="Hegedus B."/>
            <person name="Baldrian P."/>
            <person name="Stursova M."/>
            <person name="Weitz H."/>
            <person name="Taylor A."/>
            <person name="Grigoriev I.V."/>
            <person name="Nagy L.G."/>
            <person name="Martin F."/>
            <person name="Kauserud H."/>
        </authorList>
    </citation>
    <scope>NUCLEOTIDE SEQUENCE</scope>
    <source>
        <strain evidence="1">CBHHK002</strain>
    </source>
</reference>
<keyword evidence="2" id="KW-1185">Reference proteome</keyword>
<evidence type="ECO:0000313" key="2">
    <source>
        <dbReference type="Proteomes" id="UP001218218"/>
    </source>
</evidence>
<protein>
    <submittedName>
        <fullName evidence="1">Uncharacterized protein</fullName>
    </submittedName>
</protein>
<proteinExistence type="predicted"/>